<evidence type="ECO:0000256" key="2">
    <source>
        <dbReference type="ARBA" id="ARBA00022528"/>
    </source>
</evidence>
<dbReference type="STRING" id="296587.C1DY24"/>
<keyword evidence="7" id="KW-0604">Photosystem II</keyword>
<dbReference type="RefSeq" id="XP_002500093.1">
    <property type="nucleotide sequence ID" value="XM_002500047.1"/>
</dbReference>
<comment type="similarity">
    <text evidence="7">Belongs to the light-harvesting chlorophyll a/b-binding (LHC) protein family.</text>
</comment>
<keyword evidence="2 7" id="KW-0150">Chloroplast</keyword>
<keyword evidence="4 7" id="KW-0934">Plastid</keyword>
<feature type="binding site" description="axial binding residue" evidence="6">
    <location>
        <position position="144"/>
    </location>
    <ligand>
        <name>chlorophyll b</name>
        <dbReference type="ChEBI" id="CHEBI:61721"/>
        <label>1</label>
    </ligand>
    <ligandPart>
        <name>Mg</name>
        <dbReference type="ChEBI" id="CHEBI:25107"/>
    </ligandPart>
</feature>
<dbReference type="AlphaFoldDB" id="C1DY24"/>
<dbReference type="InterPro" id="IPR001344">
    <property type="entry name" value="Chloro_AB-bd_pln"/>
</dbReference>
<feature type="binding site" evidence="6">
    <location>
        <position position="72"/>
    </location>
    <ligand>
        <name>chlorophyll a</name>
        <dbReference type="ChEBI" id="CHEBI:58416"/>
        <label>1</label>
    </ligand>
</feature>
<feature type="binding site" evidence="6">
    <location>
        <position position="189"/>
    </location>
    <ligand>
        <name>chlorophyll a</name>
        <dbReference type="ChEBI" id="CHEBI:58416"/>
        <label>1</label>
    </ligand>
</feature>
<evidence type="ECO:0000256" key="6">
    <source>
        <dbReference type="PIRSR" id="PIRSR601344-1"/>
    </source>
</evidence>
<reference evidence="8 9" key="1">
    <citation type="journal article" date="2009" name="Science">
        <title>Green evolution and dynamic adaptations revealed by genomes of the marine picoeukaryotes Micromonas.</title>
        <authorList>
            <person name="Worden A.Z."/>
            <person name="Lee J.H."/>
            <person name="Mock T."/>
            <person name="Rouze P."/>
            <person name="Simmons M.P."/>
            <person name="Aerts A.L."/>
            <person name="Allen A.E."/>
            <person name="Cuvelier M.L."/>
            <person name="Derelle E."/>
            <person name="Everett M.V."/>
            <person name="Foulon E."/>
            <person name="Grimwood J."/>
            <person name="Gundlach H."/>
            <person name="Henrissat B."/>
            <person name="Napoli C."/>
            <person name="McDonald S.M."/>
            <person name="Parker M.S."/>
            <person name="Rombauts S."/>
            <person name="Salamov A."/>
            <person name="Von Dassow P."/>
            <person name="Badger J.H."/>
            <person name="Coutinho P.M."/>
            <person name="Demir E."/>
            <person name="Dubchak I."/>
            <person name="Gentemann C."/>
            <person name="Eikrem W."/>
            <person name="Gready J.E."/>
            <person name="John U."/>
            <person name="Lanier W."/>
            <person name="Lindquist E.A."/>
            <person name="Lucas S."/>
            <person name="Mayer K.F."/>
            <person name="Moreau H."/>
            <person name="Not F."/>
            <person name="Otillar R."/>
            <person name="Panaud O."/>
            <person name="Pangilinan J."/>
            <person name="Paulsen I."/>
            <person name="Piegu B."/>
            <person name="Poliakov A."/>
            <person name="Robbens S."/>
            <person name="Schmutz J."/>
            <person name="Toulza E."/>
            <person name="Wyss T."/>
            <person name="Zelensky A."/>
            <person name="Zhou K."/>
            <person name="Armbrust E.V."/>
            <person name="Bhattacharya D."/>
            <person name="Goodenough U.W."/>
            <person name="Van de Peer Y."/>
            <person name="Grigoriev I.V."/>
        </authorList>
    </citation>
    <scope>NUCLEOTIDE SEQUENCE [LARGE SCALE GENOMIC DNA]</scope>
    <source>
        <strain evidence="9">RCC299 / NOUM17</strain>
    </source>
</reference>
<gene>
    <name evidence="8" type="primary">LHCP4</name>
    <name evidence="8" type="ORF">MICPUN_93465</name>
</gene>
<comment type="function">
    <text evidence="7">The light-harvesting complex (LHC) functions as a light receptor, it captures and delivers excitation energy to photosystems with which it is closely associated.</text>
</comment>
<dbReference type="GO" id="GO:0009523">
    <property type="term" value="C:photosystem II"/>
    <property type="evidence" value="ECO:0007669"/>
    <property type="project" value="UniProtKB-KW"/>
</dbReference>
<evidence type="ECO:0000256" key="1">
    <source>
        <dbReference type="ARBA" id="ARBA00022494"/>
    </source>
</evidence>
<keyword evidence="3 7" id="KW-0602">Photosynthesis</keyword>
<dbReference type="Pfam" id="PF00504">
    <property type="entry name" value="Chloroa_b-bind"/>
    <property type="match status" value="1"/>
</dbReference>
<dbReference type="InterPro" id="IPR022796">
    <property type="entry name" value="Chloroa_b-bind"/>
</dbReference>
<evidence type="ECO:0000256" key="5">
    <source>
        <dbReference type="ARBA" id="ARBA00022991"/>
    </source>
</evidence>
<keyword evidence="5 7" id="KW-0157">Chromophore</keyword>
<dbReference type="GO" id="GO:0009522">
    <property type="term" value="C:photosystem I"/>
    <property type="evidence" value="ECO:0007669"/>
    <property type="project" value="UniProtKB-KW"/>
</dbReference>
<protein>
    <recommendedName>
        <fullName evidence="7">Chlorophyll a-b binding protein, chloroplastic</fullName>
    </recommendedName>
</protein>
<dbReference type="SUPFAM" id="SSF103511">
    <property type="entry name" value="Chlorophyll a-b binding protein"/>
    <property type="match status" value="1"/>
</dbReference>
<keyword evidence="7" id="KW-0793">Thylakoid</keyword>
<comment type="subcellular location">
    <subcellularLocation>
        <location evidence="7">Plastid</location>
        <location evidence="7">Chloroplast thylakoid membrane</location>
    </subcellularLocation>
</comment>
<proteinExistence type="inferred from homology"/>
<dbReference type="GO" id="GO:0009535">
    <property type="term" value="C:chloroplast thylakoid membrane"/>
    <property type="evidence" value="ECO:0007669"/>
    <property type="project" value="UniProtKB-SubCell"/>
</dbReference>
<keyword evidence="9" id="KW-1185">Reference proteome</keyword>
<feature type="binding site" description="axial binding residue" evidence="6">
    <location>
        <position position="74"/>
    </location>
    <ligand>
        <name>chlorophyll b</name>
        <dbReference type="ChEBI" id="CHEBI:61721"/>
        <label>1</label>
    </ligand>
    <ligandPart>
        <name>Mg</name>
        <dbReference type="ChEBI" id="CHEBI:25107"/>
    </ligandPart>
</feature>
<organism evidence="8 9">
    <name type="scientific">Micromonas commoda (strain RCC299 / NOUM17 / CCMP2709)</name>
    <name type="common">Picoplanktonic green alga</name>
    <dbReference type="NCBI Taxonomy" id="296587"/>
    <lineage>
        <taxon>Eukaryota</taxon>
        <taxon>Viridiplantae</taxon>
        <taxon>Chlorophyta</taxon>
        <taxon>Mamiellophyceae</taxon>
        <taxon>Mamiellales</taxon>
        <taxon>Mamiellaceae</taxon>
        <taxon>Micromonas</taxon>
    </lineage>
</organism>
<keyword evidence="7" id="KW-0603">Photosystem I</keyword>
<dbReference type="GO" id="GO:0016168">
    <property type="term" value="F:chlorophyll binding"/>
    <property type="evidence" value="ECO:0007669"/>
    <property type="project" value="UniProtKB-KW"/>
</dbReference>
<accession>C1DY24</accession>
<feature type="binding site" evidence="6">
    <location>
        <position position="188"/>
    </location>
    <ligand>
        <name>chlorophyll a</name>
        <dbReference type="ChEBI" id="CHEBI:58416"/>
        <label>1</label>
    </ligand>
</feature>
<evidence type="ECO:0000256" key="7">
    <source>
        <dbReference type="RuleBase" id="RU363080"/>
    </source>
</evidence>
<dbReference type="KEGG" id="mis:MICPUN_93465"/>
<dbReference type="OMA" id="HCRLAMG"/>
<dbReference type="GO" id="GO:0009765">
    <property type="term" value="P:photosynthesis, light harvesting"/>
    <property type="evidence" value="ECO:0007669"/>
    <property type="project" value="InterPro"/>
</dbReference>
<dbReference type="PANTHER" id="PTHR21649">
    <property type="entry name" value="CHLOROPHYLL A/B BINDING PROTEIN"/>
    <property type="match status" value="1"/>
</dbReference>
<sequence length="239" mass="25434">MSAMTMSASLTKVAVPTVGRKTVARRGAVKVQANMWPEPGTYPGAADADKTSPLGNDDVLSMQKAAEYEVIHGRWAMLAIPGIVAQEQATGVPWYETGALCTPSSCLENYYFPGAIAPLAPEGSGLPSFWAVLAFEVIFVGLAEAYRGGLTAPPKGFPSPADVGVYPGGRFDPFKFSEKVDMEEMKIKELKHCRLAMGAFLGCLAQQAYTGVGPVANLTAHLSDPSHNFFGSQTAPWNM</sequence>
<keyword evidence="1 6" id="KW-0148">Chlorophyll</keyword>
<dbReference type="Gene3D" id="1.10.3460.10">
    <property type="entry name" value="Chlorophyll a/b binding protein domain"/>
    <property type="match status" value="1"/>
</dbReference>
<name>C1DY24_MICCC</name>
<dbReference type="EMBL" id="CP001323">
    <property type="protein sequence ID" value="ACO61351.1"/>
    <property type="molecule type" value="Genomic_DNA"/>
</dbReference>
<feature type="binding site" description="axial binding residue" evidence="6">
    <location>
        <position position="128"/>
    </location>
    <ligand>
        <name>chlorophyll b</name>
        <dbReference type="ChEBI" id="CHEBI:61721"/>
        <label>1</label>
    </ligand>
    <ligandPart>
        <name>Mg</name>
        <dbReference type="ChEBI" id="CHEBI:25107"/>
    </ligandPart>
</feature>
<feature type="binding site" evidence="6">
    <location>
        <position position="69"/>
    </location>
    <ligand>
        <name>chlorophyll a</name>
        <dbReference type="ChEBI" id="CHEBI:58416"/>
        <label>1</label>
    </ligand>
</feature>
<feature type="binding site" evidence="6">
    <location>
        <position position="206"/>
    </location>
    <ligand>
        <name>chlorophyll a</name>
        <dbReference type="ChEBI" id="CHEBI:58416"/>
        <label>1</label>
    </ligand>
</feature>
<evidence type="ECO:0000256" key="4">
    <source>
        <dbReference type="ARBA" id="ARBA00022640"/>
    </source>
</evidence>
<dbReference type="OrthoDB" id="423598at2759"/>
<feature type="binding site" evidence="6">
    <location>
        <position position="194"/>
    </location>
    <ligand>
        <name>chlorophyll a</name>
        <dbReference type="ChEBI" id="CHEBI:58416"/>
        <label>1</label>
    </ligand>
</feature>
<evidence type="ECO:0000313" key="8">
    <source>
        <dbReference type="EMBL" id="ACO61351.1"/>
    </source>
</evidence>
<dbReference type="GeneID" id="8240809"/>
<dbReference type="Proteomes" id="UP000002009">
    <property type="component" value="Chromosome 2"/>
</dbReference>
<dbReference type="InParanoid" id="C1DY24"/>
<evidence type="ECO:0000256" key="3">
    <source>
        <dbReference type="ARBA" id="ARBA00022531"/>
    </source>
</evidence>
<feature type="binding site" evidence="6">
    <location>
        <position position="221"/>
    </location>
    <ligand>
        <name>chlorophyll a</name>
        <dbReference type="ChEBI" id="CHEBI:58416"/>
        <label>1</label>
    </ligand>
</feature>
<evidence type="ECO:0000313" key="9">
    <source>
        <dbReference type="Proteomes" id="UP000002009"/>
    </source>
</evidence>